<protein>
    <submittedName>
        <fullName evidence="6">Uncharacterized protein</fullName>
    </submittedName>
</protein>
<accession>A0A8R2NS27</accession>
<dbReference type="Pfam" id="PF07679">
    <property type="entry name" value="I-set"/>
    <property type="match status" value="1"/>
</dbReference>
<evidence type="ECO:0000313" key="7">
    <source>
        <dbReference type="Proteomes" id="UP000007819"/>
    </source>
</evidence>
<dbReference type="FunFam" id="2.60.40.10:FF:000877">
    <property type="entry name" value="CLUMA_CG002357, isoform A"/>
    <property type="match status" value="1"/>
</dbReference>
<dbReference type="PROSITE" id="PS50835">
    <property type="entry name" value="IG_LIKE"/>
    <property type="match status" value="3"/>
</dbReference>
<evidence type="ECO:0000256" key="2">
    <source>
        <dbReference type="ARBA" id="ARBA00023319"/>
    </source>
</evidence>
<dbReference type="FunFam" id="2.60.40.10:FF:001233">
    <property type="entry name" value="Uncharacterized protein, isoform B"/>
    <property type="match status" value="1"/>
</dbReference>
<dbReference type="InterPro" id="IPR007110">
    <property type="entry name" value="Ig-like_dom"/>
</dbReference>
<dbReference type="SUPFAM" id="SSF49265">
    <property type="entry name" value="Fibronectin type III"/>
    <property type="match status" value="1"/>
</dbReference>
<dbReference type="InterPro" id="IPR003598">
    <property type="entry name" value="Ig_sub2"/>
</dbReference>
<dbReference type="AlphaFoldDB" id="A0A8R2NS27"/>
<dbReference type="InterPro" id="IPR013098">
    <property type="entry name" value="Ig_I-set"/>
</dbReference>
<dbReference type="PANTHER" id="PTHR45080:SF33">
    <property type="entry name" value="IG-LIKE DOMAIN-CONTAINING PROTEIN"/>
    <property type="match status" value="1"/>
</dbReference>
<feature type="domain" description="Fibronectin type-III" evidence="5">
    <location>
        <begin position="323"/>
        <end position="442"/>
    </location>
</feature>
<organism evidence="6 7">
    <name type="scientific">Acyrthosiphon pisum</name>
    <name type="common">Pea aphid</name>
    <dbReference type="NCBI Taxonomy" id="7029"/>
    <lineage>
        <taxon>Eukaryota</taxon>
        <taxon>Metazoa</taxon>
        <taxon>Ecdysozoa</taxon>
        <taxon>Arthropoda</taxon>
        <taxon>Hexapoda</taxon>
        <taxon>Insecta</taxon>
        <taxon>Pterygota</taxon>
        <taxon>Neoptera</taxon>
        <taxon>Paraneoptera</taxon>
        <taxon>Hemiptera</taxon>
        <taxon>Sternorrhyncha</taxon>
        <taxon>Aphidomorpha</taxon>
        <taxon>Aphidoidea</taxon>
        <taxon>Aphididae</taxon>
        <taxon>Macrosiphini</taxon>
        <taxon>Acyrthosiphon</taxon>
    </lineage>
</organism>
<dbReference type="CDD" id="cd00096">
    <property type="entry name" value="Ig"/>
    <property type="match status" value="1"/>
</dbReference>
<feature type="domain" description="Ig-like" evidence="4">
    <location>
        <begin position="141"/>
        <end position="227"/>
    </location>
</feature>
<keyword evidence="7" id="KW-1185">Reference proteome</keyword>
<dbReference type="InterPro" id="IPR003599">
    <property type="entry name" value="Ig_sub"/>
</dbReference>
<reference evidence="7" key="1">
    <citation type="submission" date="2010-06" db="EMBL/GenBank/DDBJ databases">
        <authorList>
            <person name="Jiang H."/>
            <person name="Abraham K."/>
            <person name="Ali S."/>
            <person name="Alsbrooks S.L."/>
            <person name="Anim B.N."/>
            <person name="Anosike U.S."/>
            <person name="Attaway T."/>
            <person name="Bandaranaike D.P."/>
            <person name="Battles P.K."/>
            <person name="Bell S.N."/>
            <person name="Bell A.V."/>
            <person name="Beltran B."/>
            <person name="Bickham C."/>
            <person name="Bustamante Y."/>
            <person name="Caleb T."/>
            <person name="Canada A."/>
            <person name="Cardenas V."/>
            <person name="Carter K."/>
            <person name="Chacko J."/>
            <person name="Chandrabose M.N."/>
            <person name="Chavez D."/>
            <person name="Chavez A."/>
            <person name="Chen L."/>
            <person name="Chu H.-S."/>
            <person name="Claassen K.J."/>
            <person name="Cockrell R."/>
            <person name="Collins M."/>
            <person name="Cooper J.A."/>
            <person name="Cree A."/>
            <person name="Curry S.M."/>
            <person name="Da Y."/>
            <person name="Dao M.D."/>
            <person name="Das B."/>
            <person name="Davila M.-L."/>
            <person name="Davy-Carroll L."/>
            <person name="Denson S."/>
            <person name="Dinh H."/>
            <person name="Ebong V.E."/>
            <person name="Edwards J.R."/>
            <person name="Egan A."/>
            <person name="El-Daye J."/>
            <person name="Escobedo L."/>
            <person name="Fernandez S."/>
            <person name="Fernando P.R."/>
            <person name="Flagg N."/>
            <person name="Forbes L.D."/>
            <person name="Fowler R.G."/>
            <person name="Fu Q."/>
            <person name="Gabisi R.A."/>
            <person name="Ganer J."/>
            <person name="Garbino Pronczuk A."/>
            <person name="Garcia R.M."/>
            <person name="Garner T."/>
            <person name="Garrett T.E."/>
            <person name="Gonzalez D.A."/>
            <person name="Hamid H."/>
            <person name="Hawkins E.S."/>
            <person name="Hirani K."/>
            <person name="Hogues M.E."/>
            <person name="Hollins B."/>
            <person name="Hsiao C.-H."/>
            <person name="Jabil R."/>
            <person name="James M.L."/>
            <person name="Jhangiani S.N."/>
            <person name="Johnson B."/>
            <person name="Johnson Q."/>
            <person name="Joshi V."/>
            <person name="Kalu J.B."/>
            <person name="Kam C."/>
            <person name="Kashfia A."/>
            <person name="Keebler J."/>
            <person name="Kisamo H."/>
            <person name="Kovar C.L."/>
            <person name="Lago L.A."/>
            <person name="Lai C.-Y."/>
            <person name="Laidlaw J."/>
            <person name="Lara F."/>
            <person name="Le T.-K."/>
            <person name="Lee S.L."/>
            <person name="Legall F.H."/>
            <person name="Lemon S.J."/>
            <person name="Lewis L.R."/>
            <person name="Li B."/>
            <person name="Liu Y."/>
            <person name="Liu Y.-S."/>
            <person name="Lopez J."/>
            <person name="Lozado R.J."/>
            <person name="Lu J."/>
            <person name="Madu R.C."/>
            <person name="Maheshwari M."/>
            <person name="Maheshwari R."/>
            <person name="Malloy K."/>
            <person name="Martinez E."/>
            <person name="Mathew T."/>
            <person name="Mercado I.C."/>
            <person name="Mercado C."/>
            <person name="Meyer B."/>
            <person name="Montgomery K."/>
            <person name="Morgan M.B."/>
            <person name="Munidasa M."/>
            <person name="Nazareth L.V."/>
            <person name="Nelson J."/>
            <person name="Ng B.M."/>
            <person name="Nguyen N.B."/>
            <person name="Nguyen P.Q."/>
            <person name="Nguyen T."/>
            <person name="Obregon M."/>
            <person name="Okwuonu G.O."/>
            <person name="Onwere C.G."/>
            <person name="Orozco G."/>
            <person name="Parra A."/>
            <person name="Patel S."/>
            <person name="Patil S."/>
            <person name="Perez A."/>
            <person name="Perez Y."/>
            <person name="Pham C."/>
            <person name="Primus E.L."/>
            <person name="Pu L.-L."/>
            <person name="Puazo M."/>
            <person name="Qin X."/>
            <person name="Quiroz J.B."/>
            <person name="Reese J."/>
            <person name="Richards S."/>
            <person name="Rives C.M."/>
            <person name="Robberts R."/>
            <person name="Ruiz S.J."/>
            <person name="Ruiz M.J."/>
            <person name="Santibanez J."/>
            <person name="Schneider B.W."/>
            <person name="Sisson I."/>
            <person name="Smith M."/>
            <person name="Sodergren E."/>
            <person name="Song X.-Z."/>
            <person name="Song B.B."/>
            <person name="Summersgill H."/>
            <person name="Thelus R."/>
            <person name="Thornton R.D."/>
            <person name="Trejos Z.Y."/>
            <person name="Usmani K."/>
            <person name="Vattathil S."/>
            <person name="Villasana D."/>
            <person name="Walker D.L."/>
            <person name="Wang S."/>
            <person name="Wang K."/>
            <person name="White C.S."/>
            <person name="Williams A.C."/>
            <person name="Williamson J."/>
            <person name="Wilson K."/>
            <person name="Woghiren I.O."/>
            <person name="Woodworth J.R."/>
            <person name="Worley K.C."/>
            <person name="Wright R.A."/>
            <person name="Wu W."/>
            <person name="Young L."/>
            <person name="Zhang L."/>
            <person name="Zhang J."/>
            <person name="Zhu Y."/>
            <person name="Muzny D.M."/>
            <person name="Weinstock G."/>
            <person name="Gibbs R.A."/>
        </authorList>
    </citation>
    <scope>NUCLEOTIDE SEQUENCE [LARGE SCALE GENOMIC DNA]</scope>
    <source>
        <strain evidence="7">LSR1</strain>
    </source>
</reference>
<keyword evidence="2" id="KW-0393">Immunoglobulin domain</keyword>
<dbReference type="CDD" id="cd00063">
    <property type="entry name" value="FN3"/>
    <property type="match status" value="1"/>
</dbReference>
<dbReference type="GO" id="GO:0007156">
    <property type="term" value="P:homophilic cell adhesion via plasma membrane adhesion molecules"/>
    <property type="evidence" value="ECO:0007669"/>
    <property type="project" value="TreeGrafter"/>
</dbReference>
<dbReference type="Pfam" id="PF00041">
    <property type="entry name" value="fn3"/>
    <property type="match status" value="1"/>
</dbReference>
<dbReference type="InterPro" id="IPR036179">
    <property type="entry name" value="Ig-like_dom_sf"/>
</dbReference>
<feature type="signal peptide" evidence="3">
    <location>
        <begin position="1"/>
        <end position="19"/>
    </location>
</feature>
<evidence type="ECO:0000313" key="6">
    <source>
        <dbReference type="EnsemblMetazoa" id="XP_029346679.1"/>
    </source>
</evidence>
<dbReference type="SMART" id="SM00060">
    <property type="entry name" value="FN3"/>
    <property type="match status" value="1"/>
</dbReference>
<sequence length="488" mass="55576">MNMLYPNLLFWMYVVLTLAEPPYIIPFKELDNADLYVPVDPNKIPKFLNKPSTYQVVTKDTIVLPCEVYNPENFVLAWKKGIAILTAGTTKVTPEERIRIVEGYNLEIRNVQINDAGNYICQIGTLEPVELKHTLQILIPPRIIGITSNGKVSAKKGSDVTLQCNSTGNPPPTITWSRKNNMLPNGEKTFIGNSYTIDSVRRQADGVYICTASNNIGTTVNEEIDLNILYPPEVKEEQSIVFTVEGQETEIVCIVHAEPKADVLWYRDTLQLDMTEWRITDVRGNRYTLRLRKVQKTDFGNYSCVADNGLGKSKRSIEVTGRPDVAVITSSKQSRSKNSYEMLWTVKSYSPIIEYKVLYRQDKTNKSNQEIQYKRPMRRWNDDWTELLLNPASTDQLEKSRTETIRDLDPGTKYEATVQSRNRYGWSEVSQSFFFTTSTKNEAHPGNSVLSDPELRDMSITAINNKAAPKTIQTPLLCIMAMVTYYFA</sequence>
<dbReference type="InterPro" id="IPR036116">
    <property type="entry name" value="FN3_sf"/>
</dbReference>
<evidence type="ECO:0000259" key="5">
    <source>
        <dbReference type="PROSITE" id="PS50853"/>
    </source>
</evidence>
<dbReference type="InterPro" id="IPR003961">
    <property type="entry name" value="FN3_dom"/>
</dbReference>
<keyword evidence="1" id="KW-0677">Repeat</keyword>
<feature type="domain" description="Ig-like" evidence="4">
    <location>
        <begin position="232"/>
        <end position="320"/>
    </location>
</feature>
<dbReference type="Pfam" id="PF13927">
    <property type="entry name" value="Ig_3"/>
    <property type="match status" value="2"/>
</dbReference>
<reference evidence="6" key="2">
    <citation type="submission" date="2022-06" db="UniProtKB">
        <authorList>
            <consortium name="EnsemblMetazoa"/>
        </authorList>
    </citation>
    <scope>IDENTIFICATION</scope>
</reference>
<dbReference type="PANTHER" id="PTHR45080">
    <property type="entry name" value="CONTACTIN 5"/>
    <property type="match status" value="1"/>
</dbReference>
<dbReference type="Gene3D" id="2.60.40.10">
    <property type="entry name" value="Immunoglobulins"/>
    <property type="match status" value="4"/>
</dbReference>
<dbReference type="GO" id="GO:0009653">
    <property type="term" value="P:anatomical structure morphogenesis"/>
    <property type="evidence" value="ECO:0007669"/>
    <property type="project" value="UniProtKB-ARBA"/>
</dbReference>
<dbReference type="PROSITE" id="PS50853">
    <property type="entry name" value="FN3"/>
    <property type="match status" value="1"/>
</dbReference>
<dbReference type="GeneID" id="100162697"/>
<feature type="domain" description="Ig-like" evidence="4">
    <location>
        <begin position="45"/>
        <end position="132"/>
    </location>
</feature>
<keyword evidence="3" id="KW-0732">Signal</keyword>
<dbReference type="KEGG" id="api:100162697"/>
<dbReference type="Proteomes" id="UP000007819">
    <property type="component" value="Chromosome X"/>
</dbReference>
<dbReference type="EnsemblMetazoa" id="XM_029490819.1">
    <property type="protein sequence ID" value="XP_029346679.1"/>
    <property type="gene ID" value="LOC100162697"/>
</dbReference>
<evidence type="ECO:0000256" key="1">
    <source>
        <dbReference type="ARBA" id="ARBA00022737"/>
    </source>
</evidence>
<dbReference type="SMART" id="SM00408">
    <property type="entry name" value="IGc2"/>
    <property type="match status" value="3"/>
</dbReference>
<dbReference type="SMART" id="SM00409">
    <property type="entry name" value="IG"/>
    <property type="match status" value="3"/>
</dbReference>
<dbReference type="GO" id="GO:0005886">
    <property type="term" value="C:plasma membrane"/>
    <property type="evidence" value="ECO:0007669"/>
    <property type="project" value="TreeGrafter"/>
</dbReference>
<dbReference type="InterPro" id="IPR050958">
    <property type="entry name" value="Cell_Adh-Cytoskel_Orgn"/>
</dbReference>
<dbReference type="GO" id="GO:0030154">
    <property type="term" value="P:cell differentiation"/>
    <property type="evidence" value="ECO:0007669"/>
    <property type="project" value="UniProtKB-ARBA"/>
</dbReference>
<evidence type="ECO:0000256" key="3">
    <source>
        <dbReference type="SAM" id="SignalP"/>
    </source>
</evidence>
<dbReference type="RefSeq" id="XP_029346679.1">
    <property type="nucleotide sequence ID" value="XM_029490819.1"/>
</dbReference>
<name>A0A8R2NS27_ACYPI</name>
<evidence type="ECO:0000259" key="4">
    <source>
        <dbReference type="PROSITE" id="PS50835"/>
    </source>
</evidence>
<feature type="chain" id="PRO_5035803373" evidence="3">
    <location>
        <begin position="20"/>
        <end position="488"/>
    </location>
</feature>
<proteinExistence type="predicted"/>
<dbReference type="OrthoDB" id="6159398at2759"/>
<dbReference type="SUPFAM" id="SSF48726">
    <property type="entry name" value="Immunoglobulin"/>
    <property type="match status" value="3"/>
</dbReference>
<dbReference type="InterPro" id="IPR013783">
    <property type="entry name" value="Ig-like_fold"/>
</dbReference>